<dbReference type="PANTHER" id="PTHR43498:SF1">
    <property type="entry name" value="COB--COM HETERODISULFIDE REDUCTASE IRON-SULFUR SUBUNIT A"/>
    <property type="match status" value="1"/>
</dbReference>
<keyword evidence="6" id="KW-0614">Plasmid</keyword>
<dbReference type="EMBL" id="AP025300">
    <property type="protein sequence ID" value="BDD02282.1"/>
    <property type="molecule type" value="Genomic_DNA"/>
</dbReference>
<evidence type="ECO:0000313" key="6">
    <source>
        <dbReference type="EMBL" id="BDD02282.1"/>
    </source>
</evidence>
<keyword evidence="3" id="KW-0560">Oxidoreductase</keyword>
<keyword evidence="5" id="KW-0411">Iron-sulfur</keyword>
<protein>
    <recommendedName>
        <fullName evidence="8">FAD dependent oxidoreductase</fullName>
    </recommendedName>
</protein>
<keyword evidence="4" id="KW-0408">Iron</keyword>
<sequence>MIKEEYNPKVRSNKSVILTSDLVVCGGGLSGVCAAVEAARQGLKVILVQDRPVLGGNASSEVRLWALGATSHMGNNNRWAREGGLIDEILVENTYRNKEGNPVLFDMVLMDFVKNEDNITLLMNTAIYHTVKADEKNIAAVEAFCSQTSTNYLINGTYFCDATGDGIVGFQAGAAFRIGQEAKAEFNEKMAPEEANTELLGHSIFFYSKDVGKPVKYVAPDLALKDITDIPKYQSIKSSDQGCSFWWLEYGGKLDTIHDTENVKEELWKVVYGVWDYIKNSGEFPEAETMTLEWVGAIPGKRESRRFEGHYMLTQNDVIDQVDFEDAVSFGGWAVDHHDVEGVYTKNDSCTQWHTKGVYQIPYRCFISKNIDNLFLAGRIISASHIAFGTTRVMTTCAHGGQVVGTAAALCLKHGLKPEDLKSGHLLSELKNALSARGQGIPKVAYEGPNLLKEAKVTHSSSMSLAKIPANGTWKYLGKSSAQLLPLRKGEAYSFTFDIKANATTKLEAELRLSDKLGNFTPNVILERQVQAVEIGEQKVCFQFKETIPEDQYVFVVLKQNGLVAYKSSELLMTGLVSVFNGENKKVSNNGRQTPPSDIGIDSFDFYTPLRRPDGQNIGMEISPALEGFSADQLTNGLVRPDVRTNAWIADPLDEQPCLTINWEQKKKVNNLTIFFDTDYDHAMESVQMGHHESIIPFVVEAYEILDDRGHIIFEKSDNYQTINRINLHAPIETKQLKIRFKKNQYATPVAVFEIIIN</sequence>
<name>A0ABN6LKZ8_9BACT</name>
<keyword evidence="1" id="KW-0004">4Fe-4S</keyword>
<reference evidence="6 7" key="1">
    <citation type="submission" date="2021-12" db="EMBL/GenBank/DDBJ databases">
        <title>Genome sequencing of bacteria with rrn-lacking chromosome and rrn-plasmid.</title>
        <authorList>
            <person name="Anda M."/>
            <person name="Iwasaki W."/>
        </authorList>
    </citation>
    <scope>NUCLEOTIDE SEQUENCE [LARGE SCALE GENOMIC DNA]</scope>
    <source>
        <strain evidence="6 7">NBRC 101262</strain>
        <plasmid evidence="6 7">pPP8</plasmid>
    </source>
</reference>
<evidence type="ECO:0000256" key="1">
    <source>
        <dbReference type="ARBA" id="ARBA00022485"/>
    </source>
</evidence>
<dbReference type="RefSeq" id="WP_338399536.1">
    <property type="nucleotide sequence ID" value="NZ_AP025300.1"/>
</dbReference>
<dbReference type="InterPro" id="IPR039650">
    <property type="entry name" value="HdrA-like"/>
</dbReference>
<dbReference type="PANTHER" id="PTHR43498">
    <property type="entry name" value="FERREDOXIN:COB-COM HETERODISULFIDE REDUCTASE SUBUNIT A"/>
    <property type="match status" value="1"/>
</dbReference>
<keyword evidence="2" id="KW-0479">Metal-binding</keyword>
<dbReference type="InterPro" id="IPR036188">
    <property type="entry name" value="FAD/NAD-bd_sf"/>
</dbReference>
<organism evidence="6 7">
    <name type="scientific">Persicobacter psychrovividus</name>
    <dbReference type="NCBI Taxonomy" id="387638"/>
    <lineage>
        <taxon>Bacteria</taxon>
        <taxon>Pseudomonadati</taxon>
        <taxon>Bacteroidota</taxon>
        <taxon>Cytophagia</taxon>
        <taxon>Cytophagales</taxon>
        <taxon>Persicobacteraceae</taxon>
        <taxon>Persicobacter</taxon>
    </lineage>
</organism>
<dbReference type="Gene3D" id="3.50.50.60">
    <property type="entry name" value="FAD/NAD(P)-binding domain"/>
    <property type="match status" value="1"/>
</dbReference>
<evidence type="ECO:0008006" key="8">
    <source>
        <dbReference type="Google" id="ProtNLM"/>
    </source>
</evidence>
<geneLocation type="plasmid" evidence="6 7">
    <name>pPP8</name>
</geneLocation>
<dbReference type="SUPFAM" id="SSF51905">
    <property type="entry name" value="FAD/NAD(P)-binding domain"/>
    <property type="match status" value="1"/>
</dbReference>
<keyword evidence="7" id="KW-1185">Reference proteome</keyword>
<evidence type="ECO:0000256" key="5">
    <source>
        <dbReference type="ARBA" id="ARBA00023014"/>
    </source>
</evidence>
<evidence type="ECO:0000256" key="4">
    <source>
        <dbReference type="ARBA" id="ARBA00023004"/>
    </source>
</evidence>
<evidence type="ECO:0000256" key="3">
    <source>
        <dbReference type="ARBA" id="ARBA00023002"/>
    </source>
</evidence>
<dbReference type="Pfam" id="PF12831">
    <property type="entry name" value="FAD_oxidored"/>
    <property type="match status" value="1"/>
</dbReference>
<dbReference type="Proteomes" id="UP001354989">
    <property type="component" value="Plasmid pPP8"/>
</dbReference>
<proteinExistence type="predicted"/>
<accession>A0ABN6LKZ8</accession>
<evidence type="ECO:0000256" key="2">
    <source>
        <dbReference type="ARBA" id="ARBA00022723"/>
    </source>
</evidence>
<evidence type="ECO:0000313" key="7">
    <source>
        <dbReference type="Proteomes" id="UP001354989"/>
    </source>
</evidence>
<gene>
    <name evidence="6" type="ORF">PEPS_45620</name>
</gene>